<accession>A0A3A8HN40</accession>
<protein>
    <submittedName>
        <fullName evidence="1">Uncharacterized protein</fullName>
    </submittedName>
</protein>
<evidence type="ECO:0000313" key="2">
    <source>
        <dbReference type="Proteomes" id="UP000563426"/>
    </source>
</evidence>
<dbReference type="EMBL" id="JABFJV010000284">
    <property type="protein sequence ID" value="NOK38092.1"/>
    <property type="molecule type" value="Genomic_DNA"/>
</dbReference>
<dbReference type="RefSeq" id="WP_120528382.1">
    <property type="nucleotide sequence ID" value="NZ_JABFJV010000284.1"/>
</dbReference>
<name>A0A3A8HN40_9BACT</name>
<dbReference type="OrthoDB" id="5504890at2"/>
<proteinExistence type="predicted"/>
<dbReference type="Proteomes" id="UP000563426">
    <property type="component" value="Unassembled WGS sequence"/>
</dbReference>
<organism evidence="1 2">
    <name type="scientific">Corallococcus exercitus</name>
    <dbReference type="NCBI Taxonomy" id="2316736"/>
    <lineage>
        <taxon>Bacteria</taxon>
        <taxon>Pseudomonadati</taxon>
        <taxon>Myxococcota</taxon>
        <taxon>Myxococcia</taxon>
        <taxon>Myxococcales</taxon>
        <taxon>Cystobacterineae</taxon>
        <taxon>Myxococcaceae</taxon>
        <taxon>Corallococcus</taxon>
    </lineage>
</organism>
<reference evidence="1 2" key="1">
    <citation type="submission" date="2020-05" db="EMBL/GenBank/DDBJ databases">
        <authorList>
            <person name="Whitworth D."/>
        </authorList>
    </citation>
    <scope>NUCLEOTIDE SEQUENCE [LARGE SCALE GENOMIC DNA]</scope>
    <source>
        <strain evidence="1 2">AB043B</strain>
    </source>
</reference>
<sequence>MNLKRLGIYLNDHLLGSTVGLDLAKRTERENRSNPVGQYLATLVPLIEQDRATLLAVMSALEVRVDPLKVGGAWLTEKLSRLKLNGSLLRYSPLSRLVELEGLCVGSHGRVSLWRSLEKVAPKEPRLARFDFGFLAERADGQLETLQTLRLRATDAAFSDTSVETGEQAPVPTEA</sequence>
<gene>
    <name evidence="1" type="ORF">HMI49_33315</name>
</gene>
<keyword evidence="2" id="KW-1185">Reference proteome</keyword>
<dbReference type="AlphaFoldDB" id="A0A3A8HN40"/>
<comment type="caution">
    <text evidence="1">The sequence shown here is derived from an EMBL/GenBank/DDBJ whole genome shotgun (WGS) entry which is preliminary data.</text>
</comment>
<evidence type="ECO:0000313" key="1">
    <source>
        <dbReference type="EMBL" id="NOK38092.1"/>
    </source>
</evidence>